<dbReference type="PROSITE" id="PS51383">
    <property type="entry name" value="YJEF_C_3"/>
    <property type="match status" value="1"/>
</dbReference>
<evidence type="ECO:0000313" key="7">
    <source>
        <dbReference type="EMBL" id="GBR50966.1"/>
    </source>
</evidence>
<feature type="domain" description="YjeF C-terminal" evidence="6">
    <location>
        <begin position="1"/>
        <end position="246"/>
    </location>
</feature>
<dbReference type="Pfam" id="PF01256">
    <property type="entry name" value="Carb_kinase"/>
    <property type="match status" value="1"/>
</dbReference>
<dbReference type="SUPFAM" id="SSF53613">
    <property type="entry name" value="Ribokinase-like"/>
    <property type="match status" value="1"/>
</dbReference>
<dbReference type="CDD" id="cd01171">
    <property type="entry name" value="YXKO-related"/>
    <property type="match status" value="1"/>
</dbReference>
<keyword evidence="5" id="KW-0456">Lyase</keyword>
<keyword evidence="7" id="KW-0808">Transferase</keyword>
<dbReference type="NCBIfam" id="TIGR00196">
    <property type="entry name" value="yjeF_cterm"/>
    <property type="match status" value="1"/>
</dbReference>
<sequence length="246" mass="25185">MTGAVRIAAQAARSSGAGLVRILGGDVALYRHSEPGLIVDDVPIGEAVKDSRRQVWLCGPGLSNAEVEAYLPQLISAGKTILADAGALGTGAEAVEALRGVSVITPHMGEFRRLFGALAESPRIEAARQAAQCVGAVVVLKGSDTIIAAPDGRVAINQHASPALATAGSGDTLAGIVSALLAGGMPAWEASCAAVWLHGDAGIAAASEYGGWPVVEALEKGLGRARQRAEKHQNAKNYKNLPFARL</sequence>
<dbReference type="InterPro" id="IPR000631">
    <property type="entry name" value="CARKD"/>
</dbReference>
<dbReference type="PROSITE" id="PS01050">
    <property type="entry name" value="YJEF_C_2"/>
    <property type="match status" value="1"/>
</dbReference>
<keyword evidence="1" id="KW-0547">Nucleotide-binding</keyword>
<accession>A0ABQ0QN13</accession>
<comment type="caution">
    <text evidence="7">The sequence shown here is derived from an EMBL/GenBank/DDBJ whole genome shotgun (WGS) entry which is preliminary data.</text>
</comment>
<evidence type="ECO:0000313" key="8">
    <source>
        <dbReference type="Proteomes" id="UP001062632"/>
    </source>
</evidence>
<dbReference type="GO" id="GO:0016301">
    <property type="term" value="F:kinase activity"/>
    <property type="evidence" value="ECO:0007669"/>
    <property type="project" value="UniProtKB-KW"/>
</dbReference>
<name>A0ABQ0QN13_9PROT</name>
<evidence type="ECO:0000256" key="4">
    <source>
        <dbReference type="ARBA" id="ARBA00023027"/>
    </source>
</evidence>
<organism evidence="7 8">
    <name type="scientific">Neokomagataea thailandica NBRC 106555</name>
    <dbReference type="NCBI Taxonomy" id="1223520"/>
    <lineage>
        <taxon>Bacteria</taxon>
        <taxon>Pseudomonadati</taxon>
        <taxon>Pseudomonadota</taxon>
        <taxon>Alphaproteobacteria</taxon>
        <taxon>Acetobacterales</taxon>
        <taxon>Acetobacteraceae</taxon>
        <taxon>Neokomagataea</taxon>
    </lineage>
</organism>
<protein>
    <submittedName>
        <fullName evidence="7">Sugar kinase</fullName>
    </submittedName>
</protein>
<keyword evidence="7" id="KW-0418">Kinase</keyword>
<proteinExistence type="predicted"/>
<dbReference type="Proteomes" id="UP001062632">
    <property type="component" value="Unassembled WGS sequence"/>
</dbReference>
<keyword evidence="3" id="KW-0521">NADP</keyword>
<evidence type="ECO:0000256" key="5">
    <source>
        <dbReference type="ARBA" id="ARBA00023239"/>
    </source>
</evidence>
<reference evidence="7 8" key="1">
    <citation type="submission" date="2013-04" db="EMBL/GenBank/DDBJ databases">
        <title>The genome sequencing project of 58 acetic acid bacteria.</title>
        <authorList>
            <person name="Okamoto-Kainuma A."/>
            <person name="Ishikawa M."/>
            <person name="Umino S."/>
            <person name="Koizumi Y."/>
            <person name="Shiwa Y."/>
            <person name="Yoshikawa H."/>
            <person name="Matsutani M."/>
            <person name="Matsushita K."/>
        </authorList>
    </citation>
    <scope>NUCLEOTIDE SEQUENCE [LARGE SCALE GENOMIC DNA]</scope>
    <source>
        <strain evidence="7 8">NBRC 106555</strain>
    </source>
</reference>
<dbReference type="InterPro" id="IPR029056">
    <property type="entry name" value="Ribokinase-like"/>
</dbReference>
<dbReference type="Gene3D" id="3.40.1190.20">
    <property type="match status" value="1"/>
</dbReference>
<keyword evidence="2" id="KW-0067">ATP-binding</keyword>
<dbReference type="PANTHER" id="PTHR12592">
    <property type="entry name" value="ATP-DEPENDENT (S)-NAD(P)H-HYDRATE DEHYDRATASE FAMILY MEMBER"/>
    <property type="match status" value="1"/>
</dbReference>
<gene>
    <name evidence="7" type="ORF">AA106555_0393</name>
</gene>
<dbReference type="EMBL" id="BAQC01000006">
    <property type="protein sequence ID" value="GBR50966.1"/>
    <property type="molecule type" value="Genomic_DNA"/>
</dbReference>
<dbReference type="PANTHER" id="PTHR12592:SF0">
    <property type="entry name" value="ATP-DEPENDENT (S)-NAD(P)H-HYDRATE DEHYDRATASE"/>
    <property type="match status" value="1"/>
</dbReference>
<evidence type="ECO:0000259" key="6">
    <source>
        <dbReference type="PROSITE" id="PS51383"/>
    </source>
</evidence>
<keyword evidence="4" id="KW-0520">NAD</keyword>
<evidence type="ECO:0000256" key="3">
    <source>
        <dbReference type="ARBA" id="ARBA00022857"/>
    </source>
</evidence>
<keyword evidence="8" id="KW-1185">Reference proteome</keyword>
<evidence type="ECO:0000256" key="2">
    <source>
        <dbReference type="ARBA" id="ARBA00022840"/>
    </source>
</evidence>
<evidence type="ECO:0000256" key="1">
    <source>
        <dbReference type="ARBA" id="ARBA00022741"/>
    </source>
</evidence>
<dbReference type="InterPro" id="IPR017953">
    <property type="entry name" value="Carbohydrate_kinase_pred_CS"/>
</dbReference>